<gene>
    <name evidence="1" type="ORF">IQ17_04083</name>
</gene>
<evidence type="ECO:0000313" key="1">
    <source>
        <dbReference type="EMBL" id="TWI02470.1"/>
    </source>
</evidence>
<reference evidence="1 2" key="1">
    <citation type="journal article" date="2015" name="Stand. Genomic Sci.">
        <title>Genomic Encyclopedia of Bacterial and Archaeal Type Strains, Phase III: the genomes of soil and plant-associated and newly described type strains.</title>
        <authorList>
            <person name="Whitman W.B."/>
            <person name="Woyke T."/>
            <person name="Klenk H.P."/>
            <person name="Zhou Y."/>
            <person name="Lilburn T.G."/>
            <person name="Beck B.J."/>
            <person name="De Vos P."/>
            <person name="Vandamme P."/>
            <person name="Eisen J.A."/>
            <person name="Garrity G."/>
            <person name="Hugenholtz P."/>
            <person name="Kyrpides N.C."/>
        </authorList>
    </citation>
    <scope>NUCLEOTIDE SEQUENCE [LARGE SCALE GENOMIC DNA]</scope>
    <source>
        <strain evidence="1 2">CGMCC 1.10947</strain>
    </source>
</reference>
<proteinExistence type="predicted"/>
<name>A0A562L486_9BRAD</name>
<accession>A0A562L486</accession>
<dbReference type="AlphaFoldDB" id="A0A562L486"/>
<dbReference type="EMBL" id="VLKL01000011">
    <property type="protein sequence ID" value="TWI02470.1"/>
    <property type="molecule type" value="Genomic_DNA"/>
</dbReference>
<organism evidence="1 2">
    <name type="scientific">Bradyrhizobium daqingense</name>
    <dbReference type="NCBI Taxonomy" id="993502"/>
    <lineage>
        <taxon>Bacteria</taxon>
        <taxon>Pseudomonadati</taxon>
        <taxon>Pseudomonadota</taxon>
        <taxon>Alphaproteobacteria</taxon>
        <taxon>Hyphomicrobiales</taxon>
        <taxon>Nitrobacteraceae</taxon>
        <taxon>Bradyrhizobium</taxon>
    </lineage>
</organism>
<comment type="caution">
    <text evidence="1">The sequence shown here is derived from an EMBL/GenBank/DDBJ whole genome shotgun (WGS) entry which is preliminary data.</text>
</comment>
<dbReference type="Proteomes" id="UP000317176">
    <property type="component" value="Unassembled WGS sequence"/>
</dbReference>
<keyword evidence="2" id="KW-1185">Reference proteome</keyword>
<sequence length="60" mass="6530">MSKPPSRPSRLGKNPSRITVRLRADQAKAIARLSGPPPRNAGESEVVRRLIDAGLKATQR</sequence>
<protein>
    <submittedName>
        <fullName evidence="1">Uncharacterized protein</fullName>
    </submittedName>
</protein>
<evidence type="ECO:0000313" key="2">
    <source>
        <dbReference type="Proteomes" id="UP000317176"/>
    </source>
</evidence>